<organism evidence="7 8">
    <name type="scientific">Gemmata palustris</name>
    <dbReference type="NCBI Taxonomy" id="2822762"/>
    <lineage>
        <taxon>Bacteria</taxon>
        <taxon>Pseudomonadati</taxon>
        <taxon>Planctomycetota</taxon>
        <taxon>Planctomycetia</taxon>
        <taxon>Gemmatales</taxon>
        <taxon>Gemmataceae</taxon>
        <taxon>Gemmata</taxon>
    </lineage>
</organism>
<dbReference type="PANTHER" id="PTHR11662">
    <property type="entry name" value="SOLUTE CARRIER FAMILY 17"/>
    <property type="match status" value="1"/>
</dbReference>
<keyword evidence="2 5" id="KW-0812">Transmembrane</keyword>
<dbReference type="EMBL" id="JAGKQQ010000001">
    <property type="protein sequence ID" value="MBP3954977.1"/>
    <property type="molecule type" value="Genomic_DNA"/>
</dbReference>
<feature type="transmembrane region" description="Helical" evidence="5">
    <location>
        <begin position="156"/>
        <end position="176"/>
    </location>
</feature>
<evidence type="ECO:0000259" key="6">
    <source>
        <dbReference type="PROSITE" id="PS50850"/>
    </source>
</evidence>
<proteinExistence type="predicted"/>
<feature type="transmembrane region" description="Helical" evidence="5">
    <location>
        <begin position="56"/>
        <end position="78"/>
    </location>
</feature>
<evidence type="ECO:0000313" key="8">
    <source>
        <dbReference type="Proteomes" id="UP000676565"/>
    </source>
</evidence>
<reference evidence="7 8" key="1">
    <citation type="submission" date="2021-04" db="EMBL/GenBank/DDBJ databases">
        <authorList>
            <person name="Ivanova A."/>
        </authorList>
    </citation>
    <scope>NUCLEOTIDE SEQUENCE [LARGE SCALE GENOMIC DNA]</scope>
    <source>
        <strain evidence="7 8">G18</strain>
    </source>
</reference>
<evidence type="ECO:0000313" key="7">
    <source>
        <dbReference type="EMBL" id="MBP3954977.1"/>
    </source>
</evidence>
<sequence>MTAAPAPVPDQPPTRTRYWVLFLLCLLAMITYMDRAANGSAKKAIMEDLGVKEDDFFWVLIAFQLAYAMFEIPSGWLGDTRGPRSTLLRVVLWWSLFVGLTGFVGTSYLGGVYLGFTALIVIQFFFGVGEAGAFPNIAKALYNWFPAADRGFAKSIIWMSARFMGGLTPMLWILLTDKSLAGLYWREAMWLFAGVAALWCAVFYLVFRNKPSEHPLVNEAERAEIDVGRIETKGQVRVPWGKLVRSRNLWAICFMYVVTNYCWYFLMYFLPRTMQTEFKSWTDTTGGKLLVALLAGCPLLIGMFGCLLGGTLSDRYIRRTGDRKWGRRLFGMIGYGGAGVCYFAAAGVKLADPDNLFLFAFFLVLMGFMNDLIMAPAWAVCQDIGRDYAATVSGAMNMFGNLVGAVSTLLVTGLIMKHYPGTEGILICFTMYGIVYFIGVGFWLLIDPTKPIEDHAEPVTTAEEEQTR</sequence>
<keyword evidence="3 5" id="KW-1133">Transmembrane helix</keyword>
<dbReference type="RefSeq" id="WP_210653083.1">
    <property type="nucleotide sequence ID" value="NZ_JAGKQQ010000001.1"/>
</dbReference>
<feature type="domain" description="Major facilitator superfamily (MFS) profile" evidence="6">
    <location>
        <begin position="20"/>
        <end position="451"/>
    </location>
</feature>
<dbReference type="Gene3D" id="1.20.1250.20">
    <property type="entry name" value="MFS general substrate transporter like domains"/>
    <property type="match status" value="2"/>
</dbReference>
<gene>
    <name evidence="7" type="ORF">J8F10_06740</name>
</gene>
<dbReference type="SUPFAM" id="SSF103473">
    <property type="entry name" value="MFS general substrate transporter"/>
    <property type="match status" value="1"/>
</dbReference>
<name>A0ABS5BMN8_9BACT</name>
<dbReference type="InterPro" id="IPR036259">
    <property type="entry name" value="MFS_trans_sf"/>
</dbReference>
<comment type="caution">
    <text evidence="7">The sequence shown here is derived from an EMBL/GenBank/DDBJ whole genome shotgun (WGS) entry which is preliminary data.</text>
</comment>
<dbReference type="PROSITE" id="PS50850">
    <property type="entry name" value="MFS"/>
    <property type="match status" value="1"/>
</dbReference>
<feature type="transmembrane region" description="Helical" evidence="5">
    <location>
        <begin position="116"/>
        <end position="135"/>
    </location>
</feature>
<evidence type="ECO:0000256" key="4">
    <source>
        <dbReference type="ARBA" id="ARBA00023136"/>
    </source>
</evidence>
<dbReference type="Proteomes" id="UP000676565">
    <property type="component" value="Unassembled WGS sequence"/>
</dbReference>
<feature type="transmembrane region" description="Helical" evidence="5">
    <location>
        <begin position="356"/>
        <end position="381"/>
    </location>
</feature>
<comment type="subcellular location">
    <subcellularLocation>
        <location evidence="1">Membrane</location>
        <topology evidence="1">Multi-pass membrane protein</topology>
    </subcellularLocation>
</comment>
<evidence type="ECO:0000256" key="5">
    <source>
        <dbReference type="SAM" id="Phobius"/>
    </source>
</evidence>
<protein>
    <submittedName>
        <fullName evidence="7">MFS transporter</fullName>
    </submittedName>
</protein>
<dbReference type="PANTHER" id="PTHR11662:SF399">
    <property type="entry name" value="FI19708P1-RELATED"/>
    <property type="match status" value="1"/>
</dbReference>
<feature type="transmembrane region" description="Helical" evidence="5">
    <location>
        <begin position="329"/>
        <end position="350"/>
    </location>
</feature>
<keyword evidence="4 5" id="KW-0472">Membrane</keyword>
<evidence type="ECO:0000256" key="3">
    <source>
        <dbReference type="ARBA" id="ARBA00022989"/>
    </source>
</evidence>
<evidence type="ECO:0000256" key="1">
    <source>
        <dbReference type="ARBA" id="ARBA00004141"/>
    </source>
</evidence>
<feature type="transmembrane region" description="Helical" evidence="5">
    <location>
        <begin position="289"/>
        <end position="308"/>
    </location>
</feature>
<feature type="transmembrane region" description="Helical" evidence="5">
    <location>
        <begin position="249"/>
        <end position="269"/>
    </location>
</feature>
<dbReference type="InterPro" id="IPR020846">
    <property type="entry name" value="MFS_dom"/>
</dbReference>
<feature type="transmembrane region" description="Helical" evidence="5">
    <location>
        <begin position="388"/>
        <end position="412"/>
    </location>
</feature>
<dbReference type="InterPro" id="IPR050382">
    <property type="entry name" value="MFS_Na/Anion_cotransporter"/>
</dbReference>
<evidence type="ECO:0000256" key="2">
    <source>
        <dbReference type="ARBA" id="ARBA00022692"/>
    </source>
</evidence>
<dbReference type="Pfam" id="PF07690">
    <property type="entry name" value="MFS_1"/>
    <property type="match status" value="1"/>
</dbReference>
<feature type="transmembrane region" description="Helical" evidence="5">
    <location>
        <begin position="90"/>
        <end position="110"/>
    </location>
</feature>
<feature type="transmembrane region" description="Helical" evidence="5">
    <location>
        <begin position="188"/>
        <end position="207"/>
    </location>
</feature>
<dbReference type="InterPro" id="IPR011701">
    <property type="entry name" value="MFS"/>
</dbReference>
<keyword evidence="8" id="KW-1185">Reference proteome</keyword>
<feature type="transmembrane region" description="Helical" evidence="5">
    <location>
        <begin position="18"/>
        <end position="36"/>
    </location>
</feature>
<feature type="transmembrane region" description="Helical" evidence="5">
    <location>
        <begin position="424"/>
        <end position="446"/>
    </location>
</feature>
<accession>A0ABS5BMN8</accession>